<organism evidence="1 2">
    <name type="scientific">Clostridium thailandense</name>
    <dbReference type="NCBI Taxonomy" id="2794346"/>
    <lineage>
        <taxon>Bacteria</taxon>
        <taxon>Bacillati</taxon>
        <taxon>Bacillota</taxon>
        <taxon>Clostridia</taxon>
        <taxon>Eubacteriales</taxon>
        <taxon>Clostridiaceae</taxon>
        <taxon>Clostridium</taxon>
    </lineage>
</organism>
<name>A0A949WS84_9CLOT</name>
<evidence type="ECO:0000313" key="2">
    <source>
        <dbReference type="Proteomes" id="UP000694308"/>
    </source>
</evidence>
<dbReference type="Proteomes" id="UP000694308">
    <property type="component" value="Unassembled WGS sequence"/>
</dbReference>
<dbReference type="PROSITE" id="PS51257">
    <property type="entry name" value="PROKAR_LIPOPROTEIN"/>
    <property type="match status" value="1"/>
</dbReference>
<protein>
    <recommendedName>
        <fullName evidence="3">Lipoprotein</fullName>
    </recommendedName>
</protein>
<dbReference type="AlphaFoldDB" id="A0A949WS84"/>
<dbReference type="RefSeq" id="WP_218321939.1">
    <property type="nucleotide sequence ID" value="NZ_JAEEGC010000100.1"/>
</dbReference>
<proteinExistence type="predicted"/>
<evidence type="ECO:0008006" key="3">
    <source>
        <dbReference type="Google" id="ProtNLM"/>
    </source>
</evidence>
<dbReference type="EMBL" id="JAEEGC010000100">
    <property type="protein sequence ID" value="MBV7274880.1"/>
    <property type="molecule type" value="Genomic_DNA"/>
</dbReference>
<keyword evidence="2" id="KW-1185">Reference proteome</keyword>
<comment type="caution">
    <text evidence="1">The sequence shown here is derived from an EMBL/GenBank/DDBJ whole genome shotgun (WGS) entry which is preliminary data.</text>
</comment>
<accession>A0A949WS84</accession>
<reference evidence="1" key="1">
    <citation type="submission" date="2020-12" db="EMBL/GenBank/DDBJ databases">
        <title>Clostridium thailandense sp. nov., a novel acetogenic bacterium isolated from peat land soil in Thailand.</title>
        <authorList>
            <person name="Chaikitkaew S."/>
            <person name="Birkeland N.K."/>
        </authorList>
    </citation>
    <scope>NUCLEOTIDE SEQUENCE</scope>
    <source>
        <strain evidence="1">PL3</strain>
    </source>
</reference>
<gene>
    <name evidence="1" type="ORF">I6U48_18445</name>
</gene>
<sequence length="88" mass="10030">MKKIFGYFLLVIISMILLSCNTLHSQSTKANLYGGQELKIGIIGEIPKVREKQIKFIRIQFSDLEKDGFDSQYNAIFITKNSLSRASK</sequence>
<evidence type="ECO:0000313" key="1">
    <source>
        <dbReference type="EMBL" id="MBV7274880.1"/>
    </source>
</evidence>